<evidence type="ECO:0000256" key="2">
    <source>
        <dbReference type="ARBA" id="ARBA00023012"/>
    </source>
</evidence>
<evidence type="ECO:0000313" key="10">
    <source>
        <dbReference type="EMBL" id="GAA0409794.1"/>
    </source>
</evidence>
<dbReference type="InterPro" id="IPR011006">
    <property type="entry name" value="CheY-like_superfamily"/>
</dbReference>
<dbReference type="SMART" id="SM00448">
    <property type="entry name" value="REC"/>
    <property type="match status" value="1"/>
</dbReference>
<dbReference type="Pfam" id="PF00072">
    <property type="entry name" value="Response_reg"/>
    <property type="match status" value="1"/>
</dbReference>
<dbReference type="InterPro" id="IPR036388">
    <property type="entry name" value="WH-like_DNA-bd_sf"/>
</dbReference>
<evidence type="ECO:0000256" key="1">
    <source>
        <dbReference type="ARBA" id="ARBA00022553"/>
    </source>
</evidence>
<dbReference type="SUPFAM" id="SSF46894">
    <property type="entry name" value="C-terminal effector domain of the bipartite response regulators"/>
    <property type="match status" value="1"/>
</dbReference>
<keyword evidence="2" id="KW-0902">Two-component regulatory system</keyword>
<evidence type="ECO:0000256" key="7">
    <source>
        <dbReference type="PROSITE-ProRule" id="PRU01091"/>
    </source>
</evidence>
<dbReference type="SMART" id="SM00862">
    <property type="entry name" value="Trans_reg_C"/>
    <property type="match status" value="1"/>
</dbReference>
<dbReference type="PROSITE" id="PS50110">
    <property type="entry name" value="RESPONSE_REGULATORY"/>
    <property type="match status" value="1"/>
</dbReference>
<evidence type="ECO:0000259" key="9">
    <source>
        <dbReference type="PROSITE" id="PS51755"/>
    </source>
</evidence>
<dbReference type="Gene3D" id="1.10.10.10">
    <property type="entry name" value="Winged helix-like DNA-binding domain superfamily/Winged helix DNA-binding domain"/>
    <property type="match status" value="1"/>
</dbReference>
<feature type="domain" description="Response regulatory" evidence="8">
    <location>
        <begin position="2"/>
        <end position="116"/>
    </location>
</feature>
<evidence type="ECO:0000259" key="8">
    <source>
        <dbReference type="PROSITE" id="PS50110"/>
    </source>
</evidence>
<dbReference type="Proteomes" id="UP001500340">
    <property type="component" value="Unassembled WGS sequence"/>
</dbReference>
<dbReference type="Pfam" id="PF00486">
    <property type="entry name" value="Trans_reg_C"/>
    <property type="match status" value="1"/>
</dbReference>
<proteinExistence type="predicted"/>
<gene>
    <name evidence="10" type="ORF">GCM10008933_44900</name>
</gene>
<evidence type="ECO:0000256" key="3">
    <source>
        <dbReference type="ARBA" id="ARBA00023015"/>
    </source>
</evidence>
<dbReference type="CDD" id="cd00383">
    <property type="entry name" value="trans_reg_C"/>
    <property type="match status" value="1"/>
</dbReference>
<name>A0ABN0YTD2_9BACL</name>
<organism evidence="10 11">
    <name type="scientific">Paenibacillus motobuensis</name>
    <dbReference type="NCBI Taxonomy" id="295324"/>
    <lineage>
        <taxon>Bacteria</taxon>
        <taxon>Bacillati</taxon>
        <taxon>Bacillota</taxon>
        <taxon>Bacilli</taxon>
        <taxon>Bacillales</taxon>
        <taxon>Paenibacillaceae</taxon>
        <taxon>Paenibacillus</taxon>
    </lineage>
</organism>
<dbReference type="PANTHER" id="PTHR48111:SF4">
    <property type="entry name" value="DNA-BINDING DUAL TRANSCRIPTIONAL REGULATOR OMPR"/>
    <property type="match status" value="1"/>
</dbReference>
<protein>
    <submittedName>
        <fullName evidence="10">Response regulator</fullName>
    </submittedName>
</protein>
<keyword evidence="5" id="KW-0804">Transcription</keyword>
<dbReference type="Gene3D" id="3.40.50.2300">
    <property type="match status" value="1"/>
</dbReference>
<feature type="domain" description="OmpR/PhoB-type" evidence="9">
    <location>
        <begin position="132"/>
        <end position="231"/>
    </location>
</feature>
<reference evidence="10 11" key="1">
    <citation type="journal article" date="2019" name="Int. J. Syst. Evol. Microbiol.">
        <title>The Global Catalogue of Microorganisms (GCM) 10K type strain sequencing project: providing services to taxonomists for standard genome sequencing and annotation.</title>
        <authorList>
            <consortium name="The Broad Institute Genomics Platform"/>
            <consortium name="The Broad Institute Genome Sequencing Center for Infectious Disease"/>
            <person name="Wu L."/>
            <person name="Ma J."/>
        </authorList>
    </citation>
    <scope>NUCLEOTIDE SEQUENCE [LARGE SCALE GENOMIC DNA]</scope>
    <source>
        <strain evidence="10 11">JCM 12774</strain>
    </source>
</reference>
<dbReference type="PROSITE" id="PS51755">
    <property type="entry name" value="OMPR_PHOB"/>
    <property type="match status" value="1"/>
</dbReference>
<dbReference type="Gene3D" id="6.10.250.690">
    <property type="match status" value="1"/>
</dbReference>
<sequence length="236" mass="27216">MKVVWIEDERQLLQEWTQYLKKESIEVFGAETVAEAKALVEEKKPDMLLVDWVLPGGESGLELCKWNERHWGLPFIMVTAKGDELDKVLALELGADDYLTKPFGLRELSARIKAVLRRTGKGKTQDKEKQDEQIVQRGQLRLDFVRFTAQLEQTKLELTRTEFLLLWRLASNPGRVFTRTHLMDEALGDVFIGYERTLDSHIRNLRRKLEEGGAQCEFIQTVYGVGYRFAEQAAEG</sequence>
<evidence type="ECO:0000313" key="11">
    <source>
        <dbReference type="Proteomes" id="UP001500340"/>
    </source>
</evidence>
<evidence type="ECO:0000256" key="5">
    <source>
        <dbReference type="ARBA" id="ARBA00023163"/>
    </source>
</evidence>
<dbReference type="InterPro" id="IPR001867">
    <property type="entry name" value="OmpR/PhoB-type_DNA-bd"/>
</dbReference>
<evidence type="ECO:0000256" key="4">
    <source>
        <dbReference type="ARBA" id="ARBA00023125"/>
    </source>
</evidence>
<dbReference type="RefSeq" id="WP_343865126.1">
    <property type="nucleotide sequence ID" value="NZ_BAAACX010000026.1"/>
</dbReference>
<feature type="modified residue" description="4-aspartylphosphate" evidence="6">
    <location>
        <position position="51"/>
    </location>
</feature>
<dbReference type="InterPro" id="IPR039420">
    <property type="entry name" value="WalR-like"/>
</dbReference>
<dbReference type="PANTHER" id="PTHR48111">
    <property type="entry name" value="REGULATOR OF RPOS"/>
    <property type="match status" value="1"/>
</dbReference>
<dbReference type="EMBL" id="BAAACX010000026">
    <property type="protein sequence ID" value="GAA0409794.1"/>
    <property type="molecule type" value="Genomic_DNA"/>
</dbReference>
<keyword evidence="11" id="KW-1185">Reference proteome</keyword>
<keyword evidence="3" id="KW-0805">Transcription regulation</keyword>
<comment type="caution">
    <text evidence="10">The sequence shown here is derived from an EMBL/GenBank/DDBJ whole genome shotgun (WGS) entry which is preliminary data.</text>
</comment>
<feature type="DNA-binding region" description="OmpR/PhoB-type" evidence="7">
    <location>
        <begin position="132"/>
        <end position="231"/>
    </location>
</feature>
<dbReference type="InterPro" id="IPR016032">
    <property type="entry name" value="Sig_transdc_resp-reg_C-effctor"/>
</dbReference>
<dbReference type="InterPro" id="IPR001789">
    <property type="entry name" value="Sig_transdc_resp-reg_receiver"/>
</dbReference>
<accession>A0ABN0YTD2</accession>
<keyword evidence="1 6" id="KW-0597">Phosphoprotein</keyword>
<keyword evidence="4 7" id="KW-0238">DNA-binding</keyword>
<evidence type="ECO:0000256" key="6">
    <source>
        <dbReference type="PROSITE-ProRule" id="PRU00169"/>
    </source>
</evidence>
<dbReference type="SUPFAM" id="SSF52172">
    <property type="entry name" value="CheY-like"/>
    <property type="match status" value="1"/>
</dbReference>